<dbReference type="Gene3D" id="1.10.150.20">
    <property type="entry name" value="5' to 3' exonuclease, C-terminal subdomain"/>
    <property type="match status" value="1"/>
</dbReference>
<dbReference type="EMBL" id="CP002305">
    <property type="protein sequence ID" value="ADQ16866.1"/>
    <property type="molecule type" value="Genomic_DNA"/>
</dbReference>
<dbReference type="SMART" id="SM00481">
    <property type="entry name" value="POLIIIAc"/>
    <property type="match status" value="1"/>
</dbReference>
<dbReference type="GO" id="GO:0042578">
    <property type="term" value="F:phosphoric ester hydrolase activity"/>
    <property type="evidence" value="ECO:0007669"/>
    <property type="project" value="TreeGrafter"/>
</dbReference>
<evidence type="ECO:0000259" key="2">
    <source>
        <dbReference type="SMART" id="SM00483"/>
    </source>
</evidence>
<dbReference type="InterPro" id="IPR047967">
    <property type="entry name" value="PolX_PHP"/>
</dbReference>
<dbReference type="InterPro" id="IPR010996">
    <property type="entry name" value="HHH_MUS81"/>
</dbReference>
<dbReference type="PANTHER" id="PTHR36928">
    <property type="entry name" value="PHOSPHATASE YCDX-RELATED"/>
    <property type="match status" value="1"/>
</dbReference>
<dbReference type="Gene3D" id="1.10.150.110">
    <property type="entry name" value="DNA polymerase beta, N-terminal domain-like"/>
    <property type="match status" value="1"/>
</dbReference>
<dbReference type="InterPro" id="IPR016195">
    <property type="entry name" value="Pol/histidinol_Pase-like"/>
</dbReference>
<dbReference type="AlphaFoldDB" id="E4RTK9"/>
<dbReference type="GO" id="GO:0005829">
    <property type="term" value="C:cytosol"/>
    <property type="evidence" value="ECO:0007669"/>
    <property type="project" value="TreeGrafter"/>
</dbReference>
<name>E4RTK9_LEAB4</name>
<dbReference type="CDD" id="cd07436">
    <property type="entry name" value="PHP_PolX"/>
    <property type="match status" value="1"/>
</dbReference>
<dbReference type="eggNOG" id="COG1387">
    <property type="taxonomic scope" value="Bacteria"/>
</dbReference>
<dbReference type="InterPro" id="IPR050243">
    <property type="entry name" value="PHP_phosphatase"/>
</dbReference>
<dbReference type="InterPro" id="IPR004013">
    <property type="entry name" value="PHP_dom"/>
</dbReference>
<evidence type="ECO:0000259" key="1">
    <source>
        <dbReference type="SMART" id="SM00481"/>
    </source>
</evidence>
<dbReference type="KEGG" id="lby:Lbys_1144"/>
<feature type="domain" description="DNA-directed DNA polymerase X" evidence="2">
    <location>
        <begin position="5"/>
        <end position="304"/>
    </location>
</feature>
<dbReference type="Pfam" id="PF14520">
    <property type="entry name" value="HHH_5"/>
    <property type="match status" value="1"/>
</dbReference>
<dbReference type="Proteomes" id="UP000007435">
    <property type="component" value="Chromosome"/>
</dbReference>
<dbReference type="SMART" id="SM00483">
    <property type="entry name" value="POLXc"/>
    <property type="match status" value="1"/>
</dbReference>
<evidence type="ECO:0000313" key="4">
    <source>
        <dbReference type="Proteomes" id="UP000007435"/>
    </source>
</evidence>
<organism evidence="3 4">
    <name type="scientific">Leadbetterella byssophila (strain DSM 17132 / JCM 16389 / KACC 11308 / NBRC 106382 / 4M15)</name>
    <dbReference type="NCBI Taxonomy" id="649349"/>
    <lineage>
        <taxon>Bacteria</taxon>
        <taxon>Pseudomonadati</taxon>
        <taxon>Bacteroidota</taxon>
        <taxon>Cytophagia</taxon>
        <taxon>Cytophagales</taxon>
        <taxon>Leadbetterellaceae</taxon>
        <taxon>Leadbetterella</taxon>
    </lineage>
</organism>
<dbReference type="Pfam" id="PF02811">
    <property type="entry name" value="PHP"/>
    <property type="match status" value="1"/>
</dbReference>
<dbReference type="Gene3D" id="3.20.20.140">
    <property type="entry name" value="Metal-dependent hydrolases"/>
    <property type="match status" value="1"/>
</dbReference>
<dbReference type="OrthoDB" id="9808747at2"/>
<dbReference type="SUPFAM" id="SSF89550">
    <property type="entry name" value="PHP domain-like"/>
    <property type="match status" value="1"/>
</dbReference>
<evidence type="ECO:0000313" key="3">
    <source>
        <dbReference type="EMBL" id="ADQ16866.1"/>
    </source>
</evidence>
<dbReference type="SUPFAM" id="SSF47802">
    <property type="entry name" value="DNA polymerase beta, N-terminal domain-like"/>
    <property type="match status" value="1"/>
</dbReference>
<keyword evidence="4" id="KW-1185">Reference proteome</keyword>
<dbReference type="GO" id="GO:0003677">
    <property type="term" value="F:DNA binding"/>
    <property type="evidence" value="ECO:0007669"/>
    <property type="project" value="InterPro"/>
</dbReference>
<dbReference type="Pfam" id="PF14716">
    <property type="entry name" value="HHH_8"/>
    <property type="match status" value="1"/>
</dbReference>
<protein>
    <submittedName>
        <fullName evidence="3">PHP domain protein</fullName>
    </submittedName>
</protein>
<dbReference type="STRING" id="649349.Lbys_1144"/>
<dbReference type="GO" id="GO:0008270">
    <property type="term" value="F:zinc ion binding"/>
    <property type="evidence" value="ECO:0007669"/>
    <property type="project" value="TreeGrafter"/>
</dbReference>
<sequence length="555" mass="61915">MENQFTNSDIAEILSTTGKLMDLHDVDPQRAKAYVDCVFTLERLDEQIAGMNPGKIAQIRGYGRIIQPAILEILQTGTLQELSHLMEITPKGIFDIMQVKGLGVKKVKTLWKEVGIDNLNALKKACEEDVIAGIKGFGAKTQESILSSIAFLESLKGKMRLDQALVLGQEILDKLKVSYPEVELSGELKRIENVISELTFIVKKDGFGGIKLSEGEFEQDLKNSSPSTWRGWFKGFEILLVVEKVSSNDWVNKKLLRSASPEHLKMQNKEGETFLSVLSSNRFESEEAAYSAMGCPYIIPEMRSSMILPSEDEIVEWKDITGALHNHSTYSDGEASVEAMAQACRDLGFVYFGIADHSQTAAYAKGLWPETVSKQHKEIDALNAKYNGQFRIFKGIESDILNDGSLDYEEEVLKSFDYIVASVHSVLNMDEEKATARLIRAIENPYTKILGHPTGRLLLRRTGYPIDYKKVIDACAANGVVMELNANPWRLDLDWTWIPYCLEKGVMISINPDAHSTQGLLDIKYGVMVARKAGLPRKMTLNALSVDEVAKVFGC</sequence>
<proteinExistence type="predicted"/>
<dbReference type="eggNOG" id="COG1796">
    <property type="taxonomic scope" value="Bacteria"/>
</dbReference>
<dbReference type="RefSeq" id="WP_013407916.1">
    <property type="nucleotide sequence ID" value="NC_014655.1"/>
</dbReference>
<feature type="domain" description="Polymerase/histidinol phosphatase N-terminal" evidence="1">
    <location>
        <begin position="322"/>
        <end position="402"/>
    </location>
</feature>
<dbReference type="GO" id="GO:0003887">
    <property type="term" value="F:DNA-directed DNA polymerase activity"/>
    <property type="evidence" value="ECO:0007669"/>
    <property type="project" value="InterPro"/>
</dbReference>
<dbReference type="InterPro" id="IPR003141">
    <property type="entry name" value="Pol/His_phosphatase_N"/>
</dbReference>
<dbReference type="SUPFAM" id="SSF158702">
    <property type="entry name" value="Sec63 N-terminal domain-like"/>
    <property type="match status" value="1"/>
</dbReference>
<reference key="1">
    <citation type="submission" date="2010-11" db="EMBL/GenBank/DDBJ databases">
        <title>The complete genome of Leadbetterella byssophila DSM 17132.</title>
        <authorList>
            <consortium name="US DOE Joint Genome Institute (JGI-PGF)"/>
            <person name="Lucas S."/>
            <person name="Copeland A."/>
            <person name="Lapidus A."/>
            <person name="Glavina del Rio T."/>
            <person name="Dalin E."/>
            <person name="Tice H."/>
            <person name="Bruce D."/>
            <person name="Goodwin L."/>
            <person name="Pitluck S."/>
            <person name="Kyrpides N."/>
            <person name="Mavromatis K."/>
            <person name="Ivanova N."/>
            <person name="Teshima H."/>
            <person name="Brettin T."/>
            <person name="Detter J.C."/>
            <person name="Han C."/>
            <person name="Tapia R."/>
            <person name="Land M."/>
            <person name="Hauser L."/>
            <person name="Markowitz V."/>
            <person name="Cheng J.-F."/>
            <person name="Hugenholtz P."/>
            <person name="Woyke T."/>
            <person name="Wu D."/>
            <person name="Tindall B."/>
            <person name="Pomrenke H.G."/>
            <person name="Brambilla E."/>
            <person name="Klenk H.-P."/>
            <person name="Eisen J.A."/>
        </authorList>
    </citation>
    <scope>NUCLEOTIDE SEQUENCE [LARGE SCALE GENOMIC DNA]</scope>
    <source>
        <strain>DSM 17132</strain>
    </source>
</reference>
<dbReference type="HOGENOM" id="CLU_017729_1_0_10"/>
<dbReference type="PANTHER" id="PTHR36928:SF1">
    <property type="entry name" value="PHOSPHATASE YCDX-RELATED"/>
    <property type="match status" value="1"/>
</dbReference>
<dbReference type="FunFam" id="3.20.20.140:FF:000047">
    <property type="entry name" value="PHP domain-containing protein"/>
    <property type="match status" value="1"/>
</dbReference>
<dbReference type="InterPro" id="IPR022311">
    <property type="entry name" value="PolX-like"/>
</dbReference>
<dbReference type="InterPro" id="IPR027421">
    <property type="entry name" value="DNA_pol_lamdba_lyase_dom_sf"/>
</dbReference>
<gene>
    <name evidence="3" type="ordered locus">Lbys_1144</name>
</gene>
<accession>E4RTK9</accession>
<reference evidence="3 4" key="2">
    <citation type="journal article" date="2011" name="Stand. Genomic Sci.">
        <title>Complete genome sequence of Leadbetterella byssophila type strain (4M15).</title>
        <authorList>
            <person name="Abt B."/>
            <person name="Teshima H."/>
            <person name="Lucas S."/>
            <person name="Lapidus A."/>
            <person name="Del Rio T.G."/>
            <person name="Nolan M."/>
            <person name="Tice H."/>
            <person name="Cheng J.F."/>
            <person name="Pitluck S."/>
            <person name="Liolios K."/>
            <person name="Pagani I."/>
            <person name="Ivanova N."/>
            <person name="Mavromatis K."/>
            <person name="Pati A."/>
            <person name="Tapia R."/>
            <person name="Han C."/>
            <person name="Goodwin L."/>
            <person name="Chen A."/>
            <person name="Palaniappan K."/>
            <person name="Land M."/>
            <person name="Hauser L."/>
            <person name="Chang Y.J."/>
            <person name="Jeffries C.D."/>
            <person name="Rohde M."/>
            <person name="Goker M."/>
            <person name="Tindall B.J."/>
            <person name="Detter J.C."/>
            <person name="Woyke T."/>
            <person name="Bristow J."/>
            <person name="Eisen J.A."/>
            <person name="Markowitz V."/>
            <person name="Hugenholtz P."/>
            <person name="Klenk H.P."/>
            <person name="Kyrpides N.C."/>
        </authorList>
    </citation>
    <scope>NUCLEOTIDE SEQUENCE [LARGE SCALE GENOMIC DNA]</scope>
    <source>
        <strain evidence="4">DSM 17132 / JCM 16389 / KACC 11308 / NBRC 106382 / 4M15</strain>
    </source>
</reference>
<dbReference type="PIRSF" id="PIRSF005047">
    <property type="entry name" value="UCP005047_YshC"/>
    <property type="match status" value="1"/>
</dbReference>
<dbReference type="InterPro" id="IPR002054">
    <property type="entry name" value="DNA-dir_DNA_pol_X"/>
</dbReference>